<dbReference type="InterPro" id="IPR035204">
    <property type="entry name" value="NDUFB11"/>
</dbReference>
<evidence type="ECO:0000313" key="2">
    <source>
        <dbReference type="Proteomes" id="UP000585474"/>
    </source>
</evidence>
<dbReference type="EMBL" id="BJWL01000028">
    <property type="protein sequence ID" value="GFZ19577.1"/>
    <property type="molecule type" value="Genomic_DNA"/>
</dbReference>
<dbReference type="Proteomes" id="UP000585474">
    <property type="component" value="Unassembled WGS sequence"/>
</dbReference>
<gene>
    <name evidence="1" type="ORF">Acr_28g0002820</name>
</gene>
<dbReference type="Pfam" id="PF17250">
    <property type="entry name" value="NDUFB11"/>
    <property type="match status" value="1"/>
</dbReference>
<reference evidence="1 2" key="1">
    <citation type="submission" date="2019-07" db="EMBL/GenBank/DDBJ databases">
        <title>De Novo Assembly of kiwifruit Actinidia rufa.</title>
        <authorList>
            <person name="Sugita-Konishi S."/>
            <person name="Sato K."/>
            <person name="Mori E."/>
            <person name="Abe Y."/>
            <person name="Kisaki G."/>
            <person name="Hamano K."/>
            <person name="Suezawa K."/>
            <person name="Otani M."/>
            <person name="Fukuda T."/>
            <person name="Manabe T."/>
            <person name="Gomi K."/>
            <person name="Tabuchi M."/>
            <person name="Akimitsu K."/>
            <person name="Kataoka I."/>
        </authorList>
    </citation>
    <scope>NUCLEOTIDE SEQUENCE [LARGE SCALE GENOMIC DNA]</scope>
    <source>
        <strain evidence="2">cv. Fuchu</strain>
    </source>
</reference>
<dbReference type="PANTHER" id="PTHR37709">
    <property type="entry name" value="EXPRESSED PROTEIN"/>
    <property type="match status" value="1"/>
</dbReference>
<name>A0A7J0H908_9ERIC</name>
<keyword evidence="2" id="KW-1185">Reference proteome</keyword>
<dbReference type="PANTHER" id="PTHR37709:SF1">
    <property type="entry name" value="EXPRESSED PROTEIN"/>
    <property type="match status" value="1"/>
</dbReference>
<sequence length="134" mass="15397">MARDTTLPQWSSDLTAVESCMTNSSDSSCITVDSLKDLIYQNTYARPLIDCIFQPLDRFVMEFAESLILRRMEDPKERNLKLREHLCEVQKWCSKTNEIWSYVLHPYGFGRSSITKLSSSGTLRLARLLVAVTL</sequence>
<dbReference type="AlphaFoldDB" id="A0A7J0H908"/>
<proteinExistence type="predicted"/>
<dbReference type="OrthoDB" id="2016140at2759"/>
<accession>A0A7J0H908</accession>
<organism evidence="1 2">
    <name type="scientific">Actinidia rufa</name>
    <dbReference type="NCBI Taxonomy" id="165716"/>
    <lineage>
        <taxon>Eukaryota</taxon>
        <taxon>Viridiplantae</taxon>
        <taxon>Streptophyta</taxon>
        <taxon>Embryophyta</taxon>
        <taxon>Tracheophyta</taxon>
        <taxon>Spermatophyta</taxon>
        <taxon>Magnoliopsida</taxon>
        <taxon>eudicotyledons</taxon>
        <taxon>Gunneridae</taxon>
        <taxon>Pentapetalae</taxon>
        <taxon>asterids</taxon>
        <taxon>Ericales</taxon>
        <taxon>Actinidiaceae</taxon>
        <taxon>Actinidia</taxon>
    </lineage>
</organism>
<comment type="caution">
    <text evidence="1">The sequence shown here is derived from an EMBL/GenBank/DDBJ whole genome shotgun (WGS) entry which is preliminary data.</text>
</comment>
<protein>
    <submittedName>
        <fullName evidence="1">Uncharacterized protein</fullName>
    </submittedName>
</protein>
<evidence type="ECO:0000313" key="1">
    <source>
        <dbReference type="EMBL" id="GFZ19577.1"/>
    </source>
</evidence>